<accession>A0AAF0WHN8</accession>
<dbReference type="FunFam" id="2.30.180.10:FF:000046">
    <property type="entry name" value="Fasciclin-like arabinogalactan family protein"/>
    <property type="match status" value="1"/>
</dbReference>
<reference evidence="5" key="1">
    <citation type="journal article" date="2016" name="Nat. Genet.">
        <title>A high-quality carrot genome assembly provides new insights into carotenoid accumulation and asterid genome evolution.</title>
        <authorList>
            <person name="Iorizzo M."/>
            <person name="Ellison S."/>
            <person name="Senalik D."/>
            <person name="Zeng P."/>
            <person name="Satapoomin P."/>
            <person name="Huang J."/>
            <person name="Bowman M."/>
            <person name="Iovene M."/>
            <person name="Sanseverino W."/>
            <person name="Cavagnaro P."/>
            <person name="Yildiz M."/>
            <person name="Macko-Podgorni A."/>
            <person name="Moranska E."/>
            <person name="Grzebelus E."/>
            <person name="Grzebelus D."/>
            <person name="Ashrafi H."/>
            <person name="Zheng Z."/>
            <person name="Cheng S."/>
            <person name="Spooner D."/>
            <person name="Van Deynze A."/>
            <person name="Simon P."/>
        </authorList>
    </citation>
    <scope>NUCLEOTIDE SEQUENCE</scope>
    <source>
        <tissue evidence="5">Leaf</tissue>
    </source>
</reference>
<evidence type="ECO:0000256" key="3">
    <source>
        <dbReference type="SAM" id="SignalP"/>
    </source>
</evidence>
<protein>
    <recommendedName>
        <fullName evidence="4">FAS1 domain-containing protein</fullName>
    </recommendedName>
</protein>
<dbReference type="EMBL" id="CP093344">
    <property type="protein sequence ID" value="WOG89556.1"/>
    <property type="molecule type" value="Genomic_DNA"/>
</dbReference>
<dbReference type="Pfam" id="PF02469">
    <property type="entry name" value="Fasciclin"/>
    <property type="match status" value="1"/>
</dbReference>
<feature type="compositionally biased region" description="Pro residues" evidence="2">
    <location>
        <begin position="25"/>
        <end position="58"/>
    </location>
</feature>
<dbReference type="Proteomes" id="UP000077755">
    <property type="component" value="Chromosome 2"/>
</dbReference>
<feature type="chain" id="PRO_5042297289" description="FAS1 domain-containing protein" evidence="3">
    <location>
        <begin position="23"/>
        <end position="251"/>
    </location>
</feature>
<reference evidence="5" key="2">
    <citation type="submission" date="2022-03" db="EMBL/GenBank/DDBJ databases">
        <title>Draft title - Genomic analysis of global carrot germplasm unveils the trajectory of domestication and the origin of high carotenoid orange carrot.</title>
        <authorList>
            <person name="Iorizzo M."/>
            <person name="Ellison S."/>
            <person name="Senalik D."/>
            <person name="Macko-Podgorni A."/>
            <person name="Grzebelus D."/>
            <person name="Bostan H."/>
            <person name="Rolling W."/>
            <person name="Curaba J."/>
            <person name="Simon P."/>
        </authorList>
    </citation>
    <scope>NUCLEOTIDE SEQUENCE</scope>
    <source>
        <tissue evidence="5">Leaf</tissue>
    </source>
</reference>
<dbReference type="InterPro" id="IPR000782">
    <property type="entry name" value="FAS1_domain"/>
</dbReference>
<dbReference type="InterPro" id="IPR036378">
    <property type="entry name" value="FAS1_dom_sf"/>
</dbReference>
<keyword evidence="6" id="KW-1185">Reference proteome</keyword>
<evidence type="ECO:0000256" key="2">
    <source>
        <dbReference type="SAM" id="MobiDB-lite"/>
    </source>
</evidence>
<feature type="signal peptide" evidence="3">
    <location>
        <begin position="1"/>
        <end position="22"/>
    </location>
</feature>
<dbReference type="SUPFAM" id="SSF82153">
    <property type="entry name" value="FAS1 domain"/>
    <property type="match status" value="1"/>
</dbReference>
<evidence type="ECO:0000259" key="4">
    <source>
        <dbReference type="SMART" id="SM00554"/>
    </source>
</evidence>
<keyword evidence="3" id="KW-0732">Signal</keyword>
<comment type="similarity">
    <text evidence="1">Belongs to the fasciclin-like AGP family.</text>
</comment>
<dbReference type="PANTHER" id="PTHR33985">
    <property type="entry name" value="OS02G0491300 PROTEIN-RELATED"/>
    <property type="match status" value="1"/>
</dbReference>
<dbReference type="Gene3D" id="2.30.180.10">
    <property type="entry name" value="FAS1 domain"/>
    <property type="match status" value="1"/>
</dbReference>
<gene>
    <name evidence="5" type="ORF">DCAR_0208794</name>
</gene>
<dbReference type="AlphaFoldDB" id="A0AAF0WHN8"/>
<sequence>MANPFSLLIALTIIINLRLISSLPTPPPPPPHHSSQPPPPPPPHHSPTHPPPHHPPPIDQESLDSILDSLTSQPGFQLWANLLSSSTTSNLLPISATLFIPSNTAISHLPTATSLAINFDPFLIPYHITPNRLSFSDLHLFQPLSRIPTLLPSKSILITNTSPHNFTLDNSRITHPDMYLSSAIAVHGVQHILDYALFGNDDSPPPPKKPPFLPLDEVLGQIVSDSHTCLCPALPLFCSLLIAAVFLFKIL</sequence>
<dbReference type="PANTHER" id="PTHR33985:SF5">
    <property type="entry name" value="FASCICLIN-LIKE ARABINOGALACTAN FAMILY PROTEIN"/>
    <property type="match status" value="1"/>
</dbReference>
<evidence type="ECO:0000313" key="5">
    <source>
        <dbReference type="EMBL" id="WOG89556.1"/>
    </source>
</evidence>
<proteinExistence type="inferred from homology"/>
<evidence type="ECO:0000256" key="1">
    <source>
        <dbReference type="ARBA" id="ARBA00007843"/>
    </source>
</evidence>
<feature type="domain" description="FAS1" evidence="4">
    <location>
        <begin position="97"/>
        <end position="196"/>
    </location>
</feature>
<name>A0AAF0WHN8_DAUCS</name>
<feature type="region of interest" description="Disordered" evidence="2">
    <location>
        <begin position="25"/>
        <end position="62"/>
    </location>
</feature>
<organism evidence="5 6">
    <name type="scientific">Daucus carota subsp. sativus</name>
    <name type="common">Carrot</name>
    <dbReference type="NCBI Taxonomy" id="79200"/>
    <lineage>
        <taxon>Eukaryota</taxon>
        <taxon>Viridiplantae</taxon>
        <taxon>Streptophyta</taxon>
        <taxon>Embryophyta</taxon>
        <taxon>Tracheophyta</taxon>
        <taxon>Spermatophyta</taxon>
        <taxon>Magnoliopsida</taxon>
        <taxon>eudicotyledons</taxon>
        <taxon>Gunneridae</taxon>
        <taxon>Pentapetalae</taxon>
        <taxon>asterids</taxon>
        <taxon>campanulids</taxon>
        <taxon>Apiales</taxon>
        <taxon>Apiaceae</taxon>
        <taxon>Apioideae</taxon>
        <taxon>Scandiceae</taxon>
        <taxon>Daucinae</taxon>
        <taxon>Daucus</taxon>
        <taxon>Daucus sect. Daucus</taxon>
    </lineage>
</organism>
<dbReference type="SMART" id="SM00554">
    <property type="entry name" value="FAS1"/>
    <property type="match status" value="1"/>
</dbReference>
<evidence type="ECO:0000313" key="6">
    <source>
        <dbReference type="Proteomes" id="UP000077755"/>
    </source>
</evidence>
<dbReference type="InterPro" id="IPR052806">
    <property type="entry name" value="Fasciclin-like_AGP"/>
</dbReference>